<dbReference type="AlphaFoldDB" id="A0A1I2DJB8"/>
<dbReference type="CDD" id="cd00761">
    <property type="entry name" value="Glyco_tranf_GTA_type"/>
    <property type="match status" value="1"/>
</dbReference>
<dbReference type="RefSeq" id="WP_046232742.1">
    <property type="nucleotide sequence ID" value="NZ_FONN01000007.1"/>
</dbReference>
<dbReference type="SUPFAM" id="SSF53448">
    <property type="entry name" value="Nucleotide-diphospho-sugar transferases"/>
    <property type="match status" value="1"/>
</dbReference>
<reference evidence="3" key="1">
    <citation type="submission" date="2016-10" db="EMBL/GenBank/DDBJ databases">
        <authorList>
            <person name="Varghese N."/>
            <person name="Submissions S."/>
        </authorList>
    </citation>
    <scope>NUCLEOTIDE SEQUENCE [LARGE SCALE GENOMIC DNA]</scope>
    <source>
        <strain evidence="3">CGMCC 1.10223</strain>
    </source>
</reference>
<name>A0A1I2DJB8_9BACL</name>
<keyword evidence="2" id="KW-0808">Transferase</keyword>
<dbReference type="Gene3D" id="3.90.550.10">
    <property type="entry name" value="Spore Coat Polysaccharide Biosynthesis Protein SpsA, Chain A"/>
    <property type="match status" value="1"/>
</dbReference>
<proteinExistence type="predicted"/>
<dbReference type="OrthoDB" id="2053790at2"/>
<dbReference type="Proteomes" id="UP000183410">
    <property type="component" value="Unassembled WGS sequence"/>
</dbReference>
<dbReference type="GO" id="GO:0016740">
    <property type="term" value="F:transferase activity"/>
    <property type="evidence" value="ECO:0007669"/>
    <property type="project" value="UniProtKB-KW"/>
</dbReference>
<accession>A0A1I2DJB8</accession>
<dbReference type="InterPro" id="IPR001173">
    <property type="entry name" value="Glyco_trans_2-like"/>
</dbReference>
<evidence type="ECO:0000313" key="3">
    <source>
        <dbReference type="Proteomes" id="UP000183410"/>
    </source>
</evidence>
<dbReference type="Pfam" id="PF00535">
    <property type="entry name" value="Glycos_transf_2"/>
    <property type="match status" value="1"/>
</dbReference>
<gene>
    <name evidence="2" type="ORF">SAMN04487969_10741</name>
</gene>
<evidence type="ECO:0000259" key="1">
    <source>
        <dbReference type="Pfam" id="PF00535"/>
    </source>
</evidence>
<organism evidence="2 3">
    <name type="scientific">Paenibacillus algorifonticola</name>
    <dbReference type="NCBI Taxonomy" id="684063"/>
    <lineage>
        <taxon>Bacteria</taxon>
        <taxon>Bacillati</taxon>
        <taxon>Bacillota</taxon>
        <taxon>Bacilli</taxon>
        <taxon>Bacillales</taxon>
        <taxon>Paenibacillaceae</taxon>
        <taxon>Paenibacillus</taxon>
    </lineage>
</organism>
<keyword evidence="3" id="KW-1185">Reference proteome</keyword>
<feature type="domain" description="Glycosyltransferase 2-like" evidence="1">
    <location>
        <begin position="294"/>
        <end position="413"/>
    </location>
</feature>
<evidence type="ECO:0000313" key="2">
    <source>
        <dbReference type="EMBL" id="SFE80557.1"/>
    </source>
</evidence>
<sequence>MKKNTIQHNRQQISQALYEIDQLLESGTADLAIDRYIHLVNILEESTYESDSNMKADVYSSFAFSLFGMSQYEYFFEMLIKAQNHGYSQEKIEEILMAAFIEPNLQEYQAVYEANIQFLQSNGFLSMTKNIPVEELPYWLLPTGNADEYYLYHKENKQILEKIVLFKFIDIQPVPPSDAFADYLIVENWSWTNILTCTNTIKKENKKAYIVVKEIEKWLSCLQGALLNKDILSNVMIFDSYDGANNYFKQSNAYLPRNIVDLADDANNPQLLIDNIHAYRLDKANRAGDRVLLSICIPSFNRGSRAYDNIKHLMGTYYDEEIEFIISNNGTENETMDFYAKIGQLDDARLKYFAFDKNQGFAINCSKVIDMAEGKFVLLVSDEDLVNLDVLDQIMNMLNKSTETIALMRTSSTTQSRQLDNTAAAGEPALLKYMLTSNYMSGIIYNNEILKKHKGTEFVKENLDNSVCYWYPHMFWELLVCQFGVALGTSINLIQEGAVEEADYENISIGDGSISIPYYASVKGRLEQYSDFLKLFKNLEICNPLLLRKMHIILCAKTLFLVKISIKKYYNKTDTNPLAILENSYKYIIDKDEYRLKISDNPKSYFEDLVYIEKRYNDLKHEIMSLSNV</sequence>
<dbReference type="InterPro" id="IPR029044">
    <property type="entry name" value="Nucleotide-diphossugar_trans"/>
</dbReference>
<dbReference type="EMBL" id="FONN01000007">
    <property type="protein sequence ID" value="SFE80557.1"/>
    <property type="molecule type" value="Genomic_DNA"/>
</dbReference>
<protein>
    <submittedName>
        <fullName evidence="2">Glycosyl transferase family 2</fullName>
    </submittedName>
</protein>